<dbReference type="PANTHER" id="PTHR30353">
    <property type="entry name" value="INNER MEMBRANE PROTEIN DEDA-RELATED"/>
    <property type="match status" value="1"/>
</dbReference>
<gene>
    <name evidence="9" type="ORF">FYC51_00500</name>
</gene>
<dbReference type="Proteomes" id="UP000325243">
    <property type="component" value="Unassembled WGS sequence"/>
</dbReference>
<comment type="similarity">
    <text evidence="2 7">Belongs to the DedA family.</text>
</comment>
<name>A0A5S4V359_9MICO</name>
<feature type="transmembrane region" description="Helical" evidence="7">
    <location>
        <begin position="166"/>
        <end position="185"/>
    </location>
</feature>
<dbReference type="PANTHER" id="PTHR30353:SF0">
    <property type="entry name" value="TRANSMEMBRANE PROTEIN"/>
    <property type="match status" value="1"/>
</dbReference>
<dbReference type="InterPro" id="IPR032818">
    <property type="entry name" value="DedA-like"/>
</dbReference>
<reference evidence="9 10" key="1">
    <citation type="submission" date="2019-08" db="EMBL/GenBank/DDBJ databases">
        <authorList>
            <person name="Hu J."/>
        </authorList>
    </citation>
    <scope>NUCLEOTIDE SEQUENCE [LARGE SCALE GENOMIC DNA]</scope>
    <source>
        <strain evidence="9 10">NEAU-184</strain>
    </source>
</reference>
<protein>
    <recommendedName>
        <fullName evidence="8">VTT domain-containing protein</fullName>
    </recommendedName>
</protein>
<dbReference type="InterPro" id="IPR032816">
    <property type="entry name" value="VTT_dom"/>
</dbReference>
<feature type="transmembrane region" description="Helical" evidence="7">
    <location>
        <begin position="12"/>
        <end position="32"/>
    </location>
</feature>
<keyword evidence="10" id="KW-1185">Reference proteome</keyword>
<keyword evidence="3 7" id="KW-1003">Cell membrane</keyword>
<proteinExistence type="inferred from homology"/>
<feature type="domain" description="VTT" evidence="8">
    <location>
        <begin position="32"/>
        <end position="157"/>
    </location>
</feature>
<dbReference type="AlphaFoldDB" id="A0A5S4V359"/>
<evidence type="ECO:0000256" key="4">
    <source>
        <dbReference type="ARBA" id="ARBA00022692"/>
    </source>
</evidence>
<dbReference type="GO" id="GO:0005886">
    <property type="term" value="C:plasma membrane"/>
    <property type="evidence" value="ECO:0007669"/>
    <property type="project" value="UniProtKB-SubCell"/>
</dbReference>
<accession>A0A5S4V359</accession>
<evidence type="ECO:0000256" key="3">
    <source>
        <dbReference type="ARBA" id="ARBA00022475"/>
    </source>
</evidence>
<dbReference type="Pfam" id="PF09335">
    <property type="entry name" value="VTT_dom"/>
    <property type="match status" value="1"/>
</dbReference>
<keyword evidence="5 7" id="KW-1133">Transmembrane helix</keyword>
<sequence>MDAAWVAGLAASPWLVPALFALVVGDAFLVVLPSETAVVALGALWASEGAPPLLAVVVAAAAGAVVGDGLCYLIGRRIGLDRWRWQREGRAAAAITRARATVHRRAAVLVFTARYVPFARIAVNLAAGAGRVPLRHYLPLSLAAGIAWALYNVGVGAIVGSAFRDAPLVAVAVSIPIAIALGLLVDRVVAGLDARTAPSPDGDSGPTPPRDRR</sequence>
<evidence type="ECO:0000313" key="9">
    <source>
        <dbReference type="EMBL" id="TYL52293.1"/>
    </source>
</evidence>
<evidence type="ECO:0000313" key="10">
    <source>
        <dbReference type="Proteomes" id="UP000325243"/>
    </source>
</evidence>
<evidence type="ECO:0000256" key="7">
    <source>
        <dbReference type="RuleBase" id="RU367016"/>
    </source>
</evidence>
<feature type="transmembrane region" description="Helical" evidence="7">
    <location>
        <begin position="52"/>
        <end position="75"/>
    </location>
</feature>
<evidence type="ECO:0000256" key="1">
    <source>
        <dbReference type="ARBA" id="ARBA00004651"/>
    </source>
</evidence>
<evidence type="ECO:0000259" key="8">
    <source>
        <dbReference type="Pfam" id="PF09335"/>
    </source>
</evidence>
<evidence type="ECO:0000256" key="5">
    <source>
        <dbReference type="ARBA" id="ARBA00022989"/>
    </source>
</evidence>
<comment type="subcellular location">
    <subcellularLocation>
        <location evidence="1 7">Cell membrane</location>
        <topology evidence="1 7">Multi-pass membrane protein</topology>
    </subcellularLocation>
</comment>
<evidence type="ECO:0000256" key="2">
    <source>
        <dbReference type="ARBA" id="ARBA00010792"/>
    </source>
</evidence>
<evidence type="ECO:0000256" key="6">
    <source>
        <dbReference type="ARBA" id="ARBA00023136"/>
    </source>
</evidence>
<dbReference type="RefSeq" id="WP_148731739.1">
    <property type="nucleotide sequence ID" value="NZ_VSSB01000001.1"/>
</dbReference>
<comment type="caution">
    <text evidence="9">The sequence shown here is derived from an EMBL/GenBank/DDBJ whole genome shotgun (WGS) entry which is preliminary data.</text>
</comment>
<organism evidence="9 10">
    <name type="scientific">Agromyces mariniharenae</name>
    <dbReference type="NCBI Taxonomy" id="2604423"/>
    <lineage>
        <taxon>Bacteria</taxon>
        <taxon>Bacillati</taxon>
        <taxon>Actinomycetota</taxon>
        <taxon>Actinomycetes</taxon>
        <taxon>Micrococcales</taxon>
        <taxon>Microbacteriaceae</taxon>
        <taxon>Agromyces</taxon>
    </lineage>
</organism>
<feature type="transmembrane region" description="Helical" evidence="7">
    <location>
        <begin position="137"/>
        <end position="160"/>
    </location>
</feature>
<dbReference type="EMBL" id="VSSB01000001">
    <property type="protein sequence ID" value="TYL52293.1"/>
    <property type="molecule type" value="Genomic_DNA"/>
</dbReference>
<keyword evidence="4 7" id="KW-0812">Transmembrane</keyword>
<keyword evidence="6 7" id="KW-0472">Membrane</keyword>